<dbReference type="PANTHER" id="PTHR31900:SF29">
    <property type="entry name" value="FBD-LIKE DOMAIN FAMILY PROTEIN"/>
    <property type="match status" value="1"/>
</dbReference>
<organism evidence="3 4">
    <name type="scientific">Urochloa decumbens</name>
    <dbReference type="NCBI Taxonomy" id="240449"/>
    <lineage>
        <taxon>Eukaryota</taxon>
        <taxon>Viridiplantae</taxon>
        <taxon>Streptophyta</taxon>
        <taxon>Embryophyta</taxon>
        <taxon>Tracheophyta</taxon>
        <taxon>Spermatophyta</taxon>
        <taxon>Magnoliopsida</taxon>
        <taxon>Liliopsida</taxon>
        <taxon>Poales</taxon>
        <taxon>Poaceae</taxon>
        <taxon>PACMAD clade</taxon>
        <taxon>Panicoideae</taxon>
        <taxon>Panicodae</taxon>
        <taxon>Paniceae</taxon>
        <taxon>Melinidinae</taxon>
        <taxon>Urochloa</taxon>
    </lineage>
</organism>
<proteinExistence type="predicted"/>
<feature type="compositionally biased region" description="Low complexity" evidence="1">
    <location>
        <begin position="65"/>
        <end position="76"/>
    </location>
</feature>
<sequence length="730" mass="80244">MPGVSRDLDPGATARRIARSAFSTGPAASKQPPPRGQPAIDEDPGELRGVNPAAPSPCAAPPPRALARPTPTASTLQRVTSGAPLPPTTTPTPRSDHRQLPHQAIVEDAVKKAAEKLAALSPCPEPSSSPAVWSACPPQYATTPTYYAPVAHASLRPSSLFPRPYVPTSVAVLPAKAGMQPRAVAEAVLARTRGQLPYTDSEKGNHAAEGHKKWEMQRHNAMDRPLRIRDGNARKTMKPVARCHISNPADHEIIESVAAFATKTSDQLDLIRDVLLVLPKPPRSIWCYKQSLGGGDPDGDAINTSVSIHTQRETSGSATSVEVIPHDISIELARFGSIKSKQWKTIWEKEPLIFHDADIQCAAKAIGVQVDMMKRITSILENHPGPVKYFRLDTSQIENGREQLEEWFNILRKKEVEEVVIVNCGWPHQIVDFPINDLDCASLRCIRLCFFRISDSVLKYVENLTAIDLSGCAISSQELYALVDQSKSLRELDIGVYEGDSIRINSKSLEILLIWSSTVQYVSVQNALKLRKILVAARSKKSCSVGVWICGAQVLSDVWLNVSTQSITINDISVMTDIAPLQTIRRLVLNISLLAMKERLTLLNFMRSCTTLKELTLWRNDAPSSDEIIDAAIDDWPAEVKDLSCLKLHLEVFNIKNFKGGEFEILIASAILENGSCLRRLTLEADVSCNDDVLDRVKIDLQKIVQASVNAIVSYVTGQSDCSSFFFEEV</sequence>
<name>A0ABC9B6F0_9POAL</name>
<evidence type="ECO:0000313" key="4">
    <source>
        <dbReference type="Proteomes" id="UP001497457"/>
    </source>
</evidence>
<dbReference type="Proteomes" id="UP001497457">
    <property type="component" value="Chromosome 24b"/>
</dbReference>
<accession>A0ABC9B6F0</accession>
<feature type="domain" description="FBD" evidence="2">
    <location>
        <begin position="644"/>
        <end position="716"/>
    </location>
</feature>
<dbReference type="InterPro" id="IPR050232">
    <property type="entry name" value="FBL13/AtMIF1-like"/>
</dbReference>
<evidence type="ECO:0000256" key="1">
    <source>
        <dbReference type="SAM" id="MobiDB-lite"/>
    </source>
</evidence>
<dbReference type="Gene3D" id="3.80.10.10">
    <property type="entry name" value="Ribonuclease Inhibitor"/>
    <property type="match status" value="1"/>
</dbReference>
<gene>
    <name evidence="3" type="ORF">URODEC1_LOCUS62448</name>
</gene>
<dbReference type="InterPro" id="IPR006566">
    <property type="entry name" value="FBD"/>
</dbReference>
<dbReference type="PANTHER" id="PTHR31900">
    <property type="entry name" value="F-BOX/RNI SUPERFAMILY PROTEIN-RELATED"/>
    <property type="match status" value="1"/>
</dbReference>
<keyword evidence="4" id="KW-1185">Reference proteome</keyword>
<evidence type="ECO:0000259" key="2">
    <source>
        <dbReference type="SMART" id="SM00579"/>
    </source>
</evidence>
<protein>
    <recommendedName>
        <fullName evidence="2">FBD domain-containing protein</fullName>
    </recommendedName>
</protein>
<dbReference type="InterPro" id="IPR032675">
    <property type="entry name" value="LRR_dom_sf"/>
</dbReference>
<dbReference type="SUPFAM" id="SSF52047">
    <property type="entry name" value="RNI-like"/>
    <property type="match status" value="1"/>
</dbReference>
<dbReference type="AlphaFoldDB" id="A0ABC9B6F0"/>
<feature type="compositionally biased region" description="Pro residues" evidence="1">
    <location>
        <begin position="54"/>
        <end position="64"/>
    </location>
</feature>
<evidence type="ECO:0000313" key="3">
    <source>
        <dbReference type="EMBL" id="CAL4995641.1"/>
    </source>
</evidence>
<reference evidence="3" key="1">
    <citation type="submission" date="2024-10" db="EMBL/GenBank/DDBJ databases">
        <authorList>
            <person name="Ryan C."/>
        </authorList>
    </citation>
    <scope>NUCLEOTIDE SEQUENCE [LARGE SCALE GENOMIC DNA]</scope>
</reference>
<dbReference type="Pfam" id="PF24758">
    <property type="entry name" value="LRR_At5g56370"/>
    <property type="match status" value="1"/>
</dbReference>
<dbReference type="Pfam" id="PF08387">
    <property type="entry name" value="FBD"/>
    <property type="match status" value="1"/>
</dbReference>
<feature type="region of interest" description="Disordered" evidence="1">
    <location>
        <begin position="1"/>
        <end position="100"/>
    </location>
</feature>
<dbReference type="SMART" id="SM00579">
    <property type="entry name" value="FBD"/>
    <property type="match status" value="1"/>
</dbReference>
<dbReference type="EMBL" id="OZ075134">
    <property type="protein sequence ID" value="CAL4995641.1"/>
    <property type="molecule type" value="Genomic_DNA"/>
</dbReference>
<dbReference type="InterPro" id="IPR055411">
    <property type="entry name" value="LRR_FXL15/At3g58940/PEG3-like"/>
</dbReference>